<reference evidence="13" key="1">
    <citation type="journal article" date="2019" name="Int. J. Syst. Evol. Microbiol.">
        <title>The Global Catalogue of Microorganisms (GCM) 10K type strain sequencing project: providing services to taxonomists for standard genome sequencing and annotation.</title>
        <authorList>
            <consortium name="The Broad Institute Genomics Platform"/>
            <consortium name="The Broad Institute Genome Sequencing Center for Infectious Disease"/>
            <person name="Wu L."/>
            <person name="Ma J."/>
        </authorList>
    </citation>
    <scope>NUCLEOTIDE SEQUENCE [LARGE SCALE GENOMIC DNA]</scope>
    <source>
        <strain evidence="13">JCM 9377</strain>
    </source>
</reference>
<evidence type="ECO:0000256" key="5">
    <source>
        <dbReference type="ARBA" id="ARBA00022676"/>
    </source>
</evidence>
<accession>A0ABP6QGR6</accession>
<keyword evidence="7 10" id="KW-0119">Carbohydrate metabolism</keyword>
<comment type="caution">
    <text evidence="12">The sequence shown here is derived from an EMBL/GenBank/DDBJ whole genome shotgun (WGS) entry which is preliminary data.</text>
</comment>
<comment type="similarity">
    <text evidence="2 10">Belongs to the disproportionating enzyme family.</text>
</comment>
<keyword evidence="6 10" id="KW-0808">Transferase</keyword>
<gene>
    <name evidence="12" type="ORF">GCM10010468_59530</name>
</gene>
<evidence type="ECO:0000256" key="4">
    <source>
        <dbReference type="ARBA" id="ARBA00020295"/>
    </source>
</evidence>
<evidence type="ECO:0000256" key="6">
    <source>
        <dbReference type="ARBA" id="ARBA00022679"/>
    </source>
</evidence>
<dbReference type="PANTHER" id="PTHR32438:SF5">
    <property type="entry name" value="4-ALPHA-GLUCANOTRANSFERASE DPE1, CHLOROPLASTIC_AMYLOPLASTIC"/>
    <property type="match status" value="1"/>
</dbReference>
<evidence type="ECO:0000256" key="9">
    <source>
        <dbReference type="ARBA" id="ARBA00031501"/>
    </source>
</evidence>
<evidence type="ECO:0000256" key="10">
    <source>
        <dbReference type="RuleBase" id="RU361207"/>
    </source>
</evidence>
<dbReference type="InterPro" id="IPR003385">
    <property type="entry name" value="Glyco_hydro_77"/>
</dbReference>
<dbReference type="SUPFAM" id="SSF51445">
    <property type="entry name" value="(Trans)glycosidases"/>
    <property type="match status" value="1"/>
</dbReference>
<dbReference type="Gene3D" id="3.20.20.80">
    <property type="entry name" value="Glycosidases"/>
    <property type="match status" value="1"/>
</dbReference>
<feature type="region of interest" description="Disordered" evidence="11">
    <location>
        <begin position="45"/>
        <end position="70"/>
    </location>
</feature>
<evidence type="ECO:0000256" key="3">
    <source>
        <dbReference type="ARBA" id="ARBA00012560"/>
    </source>
</evidence>
<protein>
    <recommendedName>
        <fullName evidence="4 10">4-alpha-glucanotransferase</fullName>
        <ecNumber evidence="3 10">2.4.1.25</ecNumber>
    </recommendedName>
    <alternativeName>
        <fullName evidence="8 10">Amylomaltase</fullName>
    </alternativeName>
    <alternativeName>
        <fullName evidence="9 10">Disproportionating enzyme</fullName>
    </alternativeName>
</protein>
<evidence type="ECO:0000256" key="1">
    <source>
        <dbReference type="ARBA" id="ARBA00000439"/>
    </source>
</evidence>
<proteinExistence type="inferred from homology"/>
<dbReference type="NCBIfam" id="TIGR00217">
    <property type="entry name" value="malQ"/>
    <property type="match status" value="1"/>
</dbReference>
<name>A0ABP6QGR6_9ACTN</name>
<evidence type="ECO:0000256" key="7">
    <source>
        <dbReference type="ARBA" id="ARBA00023277"/>
    </source>
</evidence>
<evidence type="ECO:0000256" key="8">
    <source>
        <dbReference type="ARBA" id="ARBA00031423"/>
    </source>
</evidence>
<dbReference type="InterPro" id="IPR017853">
    <property type="entry name" value="GH"/>
</dbReference>
<organism evidence="12 13">
    <name type="scientific">Actinocorallia longicatena</name>
    <dbReference type="NCBI Taxonomy" id="111803"/>
    <lineage>
        <taxon>Bacteria</taxon>
        <taxon>Bacillati</taxon>
        <taxon>Actinomycetota</taxon>
        <taxon>Actinomycetes</taxon>
        <taxon>Streptosporangiales</taxon>
        <taxon>Thermomonosporaceae</taxon>
        <taxon>Actinocorallia</taxon>
    </lineage>
</organism>
<comment type="catalytic activity">
    <reaction evidence="1 10">
        <text>Transfers a segment of a (1-&gt;4)-alpha-D-glucan to a new position in an acceptor, which may be glucose or a (1-&gt;4)-alpha-D-glucan.</text>
        <dbReference type="EC" id="2.4.1.25"/>
    </reaction>
</comment>
<evidence type="ECO:0000313" key="12">
    <source>
        <dbReference type="EMBL" id="GAA3229556.1"/>
    </source>
</evidence>
<dbReference type="RefSeq" id="WP_344834948.1">
    <property type="nucleotide sequence ID" value="NZ_BAAAUV010000019.1"/>
</dbReference>
<dbReference type="Pfam" id="PF02446">
    <property type="entry name" value="Glyco_hydro_77"/>
    <property type="match status" value="1"/>
</dbReference>
<sequence>MDDEELRRLARAHHVETGYRDWRGQEAQVSPETLRAVLASLGADGGTAAAERTAREPDRGAPAGPLPPPDRAWGFMTQLYSVRSRASCGIGDLRDLADLAGWSARLGSGFLLVNPLHAGSPVSPIEPSPYLPVSRRYTSPLYLRVSALPEFDAHPDRWTFLGRLESIDTLDRDRVWKVKDEILRALFALFTPDNSYRAYRRREGSALTGFATWCALAELYGADWRGWPSHEPGGARAERVEYHAWLQWRLDGQLADAQRTARSAGMPIGIVHDLAVGVHPGGADTWLYPDLFAPGMSVGAPPDEFNQLGQDWGQPPPHPLRIADDDHRHYRAMIAAALRHGGGLRLDHVMQLSRLWWVPEGAPPDQGAYVAYDRRALLRVLCEEAARADAVLIGEDLGTVEPSVREALSAHGVLGTGLLWFERGRRPGEWRESCLASVGSHDLPPIAGFLHGDHITLREELDLLTRPVAEERAAHEADLAGWFRLLTDEGLLDAGQDEAPAALLDRVGVPGIVEALHAYLARTPARLIGVSLADAAGERRTQNQPGTTNEYPNWRVPLPLSLEEIKTDPGVRAAIAPLTG</sequence>
<dbReference type="Proteomes" id="UP001501237">
    <property type="component" value="Unassembled WGS sequence"/>
</dbReference>
<evidence type="ECO:0000256" key="11">
    <source>
        <dbReference type="SAM" id="MobiDB-lite"/>
    </source>
</evidence>
<dbReference type="PANTHER" id="PTHR32438">
    <property type="entry name" value="4-ALPHA-GLUCANOTRANSFERASE DPE1, CHLOROPLASTIC/AMYLOPLASTIC"/>
    <property type="match status" value="1"/>
</dbReference>
<dbReference type="EMBL" id="BAAAUV010000019">
    <property type="protein sequence ID" value="GAA3229556.1"/>
    <property type="molecule type" value="Genomic_DNA"/>
</dbReference>
<evidence type="ECO:0000313" key="13">
    <source>
        <dbReference type="Proteomes" id="UP001501237"/>
    </source>
</evidence>
<evidence type="ECO:0000256" key="2">
    <source>
        <dbReference type="ARBA" id="ARBA00005684"/>
    </source>
</evidence>
<keyword evidence="13" id="KW-1185">Reference proteome</keyword>
<dbReference type="EC" id="2.4.1.25" evidence="3 10"/>
<keyword evidence="5 10" id="KW-0328">Glycosyltransferase</keyword>